<dbReference type="PANTHER" id="PTHR31339:SF9">
    <property type="entry name" value="PLASMIN AND FIBRONECTIN-BINDING PROTEIN A"/>
    <property type="match status" value="1"/>
</dbReference>
<keyword evidence="6" id="KW-1185">Reference proteome</keyword>
<dbReference type="GO" id="GO:0004650">
    <property type="term" value="F:polygalacturonase activity"/>
    <property type="evidence" value="ECO:0007669"/>
    <property type="project" value="InterPro"/>
</dbReference>
<protein>
    <submittedName>
        <fullName evidence="5">Glycosyl hydrolase family 28</fullName>
    </submittedName>
</protein>
<dbReference type="InterPro" id="IPR011050">
    <property type="entry name" value="Pectin_lyase_fold/virulence"/>
</dbReference>
<evidence type="ECO:0000256" key="1">
    <source>
        <dbReference type="ARBA" id="ARBA00008834"/>
    </source>
</evidence>
<dbReference type="Proteomes" id="UP000237640">
    <property type="component" value="Unassembled WGS sequence"/>
</dbReference>
<evidence type="ECO:0000313" key="6">
    <source>
        <dbReference type="Proteomes" id="UP000237640"/>
    </source>
</evidence>
<dbReference type="Pfam" id="PF00295">
    <property type="entry name" value="Glyco_hydro_28"/>
    <property type="match status" value="1"/>
</dbReference>
<evidence type="ECO:0000313" key="5">
    <source>
        <dbReference type="EMBL" id="PRX56293.1"/>
    </source>
</evidence>
<keyword evidence="3 4" id="KW-0326">Glycosidase</keyword>
<comment type="caution">
    <text evidence="5">The sequence shown here is derived from an EMBL/GenBank/DDBJ whole genome shotgun (WGS) entry which is preliminary data.</text>
</comment>
<evidence type="ECO:0000256" key="4">
    <source>
        <dbReference type="RuleBase" id="RU361169"/>
    </source>
</evidence>
<dbReference type="Gene3D" id="2.160.20.10">
    <property type="entry name" value="Single-stranded right-handed beta-helix, Pectin lyase-like"/>
    <property type="match status" value="1"/>
</dbReference>
<keyword evidence="2 4" id="KW-0378">Hydrolase</keyword>
<dbReference type="InterPro" id="IPR012334">
    <property type="entry name" value="Pectin_lyas_fold"/>
</dbReference>
<proteinExistence type="inferred from homology"/>
<comment type="similarity">
    <text evidence="1 4">Belongs to the glycosyl hydrolase 28 family.</text>
</comment>
<dbReference type="InterPro" id="IPR000743">
    <property type="entry name" value="Glyco_hydro_28"/>
</dbReference>
<accession>A0A2T0MFE5</accession>
<evidence type="ECO:0000256" key="3">
    <source>
        <dbReference type="ARBA" id="ARBA00023295"/>
    </source>
</evidence>
<dbReference type="InterPro" id="IPR051801">
    <property type="entry name" value="GH28_Enzymes"/>
</dbReference>
<evidence type="ECO:0000256" key="2">
    <source>
        <dbReference type="ARBA" id="ARBA00022801"/>
    </source>
</evidence>
<dbReference type="AlphaFoldDB" id="A0A2T0MFE5"/>
<dbReference type="EMBL" id="PVYX01000001">
    <property type="protein sequence ID" value="PRX56293.1"/>
    <property type="molecule type" value="Genomic_DNA"/>
</dbReference>
<sequence length="446" mass="50640">MLFSLACNMQPKDDFTKEKAQHTITEAWSTTYPRILETIQTPTFRDTTVVIKDTADFRNNINKAISQLSEDGGGTIKVSPGRYHVKGSIFLASNIRLYLENGVELWFSPHPSDYLPVVKSRWEGTFLMNYSPLIYALDAENIAITGKGLINGQAEKKWHEWKQKQDEDKKLLRQMGNDKIPLEERVFGEGHYLRPSTIEFINCKNILLEDFSVKGSPFWTIHPVLSENVTIRSLNIGAGTTNDDGIDPESCKNVLIENCIIHTHDDCVAIKAGRDQDGWPYPPTESVIVRNSTFNTEVGSGFCIGSEMSAGVRNVFVENCELIGSGKHAFQFKSNPDRGGFIKNVFIRNIDVGTVKYGFEFTTDYKGWRGNEYFTKYQDFYFQDIRIEEATDKSIVVKGRPEEPIRKVYFENCFIDQSPQSEVVSEASQILFENTKINTNILPTNN</sequence>
<dbReference type="GO" id="GO:0005975">
    <property type="term" value="P:carbohydrate metabolic process"/>
    <property type="evidence" value="ECO:0007669"/>
    <property type="project" value="InterPro"/>
</dbReference>
<name>A0A2T0MFE5_9FLAO</name>
<dbReference type="InterPro" id="IPR006626">
    <property type="entry name" value="PbH1"/>
</dbReference>
<organism evidence="5 6">
    <name type="scientific">Flagellimonas meridianipacifica</name>
    <dbReference type="NCBI Taxonomy" id="1080225"/>
    <lineage>
        <taxon>Bacteria</taxon>
        <taxon>Pseudomonadati</taxon>
        <taxon>Bacteroidota</taxon>
        <taxon>Flavobacteriia</taxon>
        <taxon>Flavobacteriales</taxon>
        <taxon>Flavobacteriaceae</taxon>
        <taxon>Flagellimonas</taxon>
    </lineage>
</organism>
<reference evidence="5 6" key="1">
    <citation type="submission" date="2018-03" db="EMBL/GenBank/DDBJ databases">
        <title>Genomic Encyclopedia of Archaeal and Bacterial Type Strains, Phase II (KMG-II): from individual species to whole genera.</title>
        <authorList>
            <person name="Goeker M."/>
        </authorList>
    </citation>
    <scope>NUCLEOTIDE SEQUENCE [LARGE SCALE GENOMIC DNA]</scope>
    <source>
        <strain evidence="5 6">DSM 25027</strain>
    </source>
</reference>
<dbReference type="SMART" id="SM00710">
    <property type="entry name" value="PbH1"/>
    <property type="match status" value="4"/>
</dbReference>
<dbReference type="SUPFAM" id="SSF51126">
    <property type="entry name" value="Pectin lyase-like"/>
    <property type="match status" value="1"/>
</dbReference>
<dbReference type="PANTHER" id="PTHR31339">
    <property type="entry name" value="PECTIN LYASE-RELATED"/>
    <property type="match status" value="1"/>
</dbReference>
<gene>
    <name evidence="5" type="ORF">CLV81_0288</name>
</gene>